<dbReference type="AlphaFoldDB" id="N8WBX3"/>
<evidence type="ECO:0000313" key="3">
    <source>
        <dbReference type="Proteomes" id="UP000013209"/>
    </source>
</evidence>
<evidence type="ECO:0000313" key="2">
    <source>
        <dbReference type="EMBL" id="ENV09421.1"/>
    </source>
</evidence>
<protein>
    <submittedName>
        <fullName evidence="2">Uncharacterized protein</fullName>
    </submittedName>
</protein>
<organism evidence="2 3">
    <name type="scientific">Acinetobacter higginsii</name>
    <dbReference type="NCBI Taxonomy" id="70347"/>
    <lineage>
        <taxon>Bacteria</taxon>
        <taxon>Pseudomonadati</taxon>
        <taxon>Pseudomonadota</taxon>
        <taxon>Gammaproteobacteria</taxon>
        <taxon>Moraxellales</taxon>
        <taxon>Moraxellaceae</taxon>
        <taxon>Acinetobacter</taxon>
    </lineage>
</organism>
<dbReference type="Proteomes" id="UP000013209">
    <property type="component" value="Unassembled WGS sequence"/>
</dbReference>
<dbReference type="eggNOG" id="ENOG5033V63">
    <property type="taxonomic scope" value="Bacteria"/>
</dbReference>
<dbReference type="STRING" id="1144672.F966_02078"/>
<evidence type="ECO:0000256" key="1">
    <source>
        <dbReference type="SAM" id="SignalP"/>
    </source>
</evidence>
<keyword evidence="1" id="KW-0732">Signal</keyword>
<dbReference type="EMBL" id="APPH01000009">
    <property type="protein sequence ID" value="ENV09421.1"/>
    <property type="molecule type" value="Genomic_DNA"/>
</dbReference>
<reference evidence="2 3" key="1">
    <citation type="submission" date="2013-02" db="EMBL/GenBank/DDBJ databases">
        <title>The Genome Sequence of Acinetobacter sp. CIP 56.2.</title>
        <authorList>
            <consortium name="The Broad Institute Genome Sequencing Platform"/>
            <consortium name="The Broad Institute Genome Sequencing Center for Infectious Disease"/>
            <person name="Cerqueira G."/>
            <person name="Feldgarden M."/>
            <person name="Courvalin P."/>
            <person name="Perichon B."/>
            <person name="Grillot-Courvalin C."/>
            <person name="Clermont D."/>
            <person name="Rocha E."/>
            <person name="Yoon E.-J."/>
            <person name="Nemec A."/>
            <person name="Walker B."/>
            <person name="Young S.K."/>
            <person name="Zeng Q."/>
            <person name="Gargeya S."/>
            <person name="Fitzgerald M."/>
            <person name="Haas B."/>
            <person name="Abouelleil A."/>
            <person name="Alvarado L."/>
            <person name="Arachchi H.M."/>
            <person name="Berlin A.M."/>
            <person name="Chapman S.B."/>
            <person name="Dewar J."/>
            <person name="Goldberg J."/>
            <person name="Griggs A."/>
            <person name="Gujja S."/>
            <person name="Hansen M."/>
            <person name="Howarth C."/>
            <person name="Imamovic A."/>
            <person name="Larimer J."/>
            <person name="McCowan C."/>
            <person name="Murphy C."/>
            <person name="Neiman D."/>
            <person name="Pearson M."/>
            <person name="Priest M."/>
            <person name="Roberts A."/>
            <person name="Saif S."/>
            <person name="Shea T."/>
            <person name="Sisk P."/>
            <person name="Sykes S."/>
            <person name="Wortman J."/>
            <person name="Nusbaum C."/>
            <person name="Birren B."/>
        </authorList>
    </citation>
    <scope>NUCLEOTIDE SEQUENCE [LARGE SCALE GENOMIC DNA]</scope>
    <source>
        <strain evidence="2 3">CIP 56.2</strain>
    </source>
</reference>
<feature type="signal peptide" evidence="1">
    <location>
        <begin position="1"/>
        <end position="19"/>
    </location>
</feature>
<dbReference type="HOGENOM" id="CLU_1122714_0_0_6"/>
<gene>
    <name evidence="2" type="ORF">F966_02078</name>
</gene>
<sequence length="234" mass="25010">MKKTFLLGLSLLSSLMTHAGLQVLDSQALAEVRGQAGADLSLNLQLNQTGMNGDFDTALCTDLRFCRLGLSLNKRYLKETTTGSGVWRADDISGNKLWLVFKGIQGTVNIQKLGLDGVDLVYNNDAGQVQIKPAIQLSYSSNYPILIRNFGYQSLAIEKDSVADEGANNIPGYLVSTAAGVGSYTYTGNTFDGTHPTNAGLGRETGFTGLMMNGNLAIQGNVVMFACDGSHPRC</sequence>
<name>N8WBX3_9GAMM</name>
<comment type="caution">
    <text evidence="2">The sequence shown here is derived from an EMBL/GenBank/DDBJ whole genome shotgun (WGS) entry which is preliminary data.</text>
</comment>
<dbReference type="RefSeq" id="WP_004804851.1">
    <property type="nucleotide sequence ID" value="NZ_KB849440.1"/>
</dbReference>
<proteinExistence type="predicted"/>
<accession>N8WBX3</accession>
<feature type="chain" id="PRO_5004134733" evidence="1">
    <location>
        <begin position="20"/>
        <end position="234"/>
    </location>
</feature>
<dbReference type="PATRIC" id="fig|1144672.3.peg.1982"/>